<dbReference type="NCBIfam" id="TIGR03838">
    <property type="entry name" value="queuosine_YadB"/>
    <property type="match status" value="1"/>
</dbReference>
<dbReference type="GO" id="GO:0004818">
    <property type="term" value="F:glutamate-tRNA ligase activity"/>
    <property type="evidence" value="ECO:0007669"/>
    <property type="project" value="TreeGrafter"/>
</dbReference>
<feature type="binding site" evidence="7">
    <location>
        <position position="214"/>
    </location>
    <ligand>
        <name>L-glutamate</name>
        <dbReference type="ChEBI" id="CHEBI:29985"/>
    </ligand>
</feature>
<dbReference type="NCBIfam" id="NF004314">
    <property type="entry name" value="PRK05710.1-3"/>
    <property type="match status" value="1"/>
</dbReference>
<feature type="binding site" evidence="7">
    <location>
        <position position="232"/>
    </location>
    <ligand>
        <name>L-glutamate</name>
        <dbReference type="ChEBI" id="CHEBI:29985"/>
    </ligand>
</feature>
<dbReference type="InterPro" id="IPR014729">
    <property type="entry name" value="Rossmann-like_a/b/a_fold"/>
</dbReference>
<feature type="short sequence motif" description="'KMSKS' region" evidence="7">
    <location>
        <begin position="270"/>
        <end position="274"/>
    </location>
</feature>
<dbReference type="KEGG" id="nah:F5544_01280"/>
<feature type="short sequence motif" description="'HIGH' region" evidence="7">
    <location>
        <begin position="45"/>
        <end position="55"/>
    </location>
</feature>
<keyword evidence="5 7" id="KW-0067">ATP-binding</keyword>
<keyword evidence="1 7" id="KW-0436">Ligase</keyword>
<dbReference type="GO" id="GO:0006400">
    <property type="term" value="P:tRNA modification"/>
    <property type="evidence" value="ECO:0007669"/>
    <property type="project" value="InterPro"/>
</dbReference>
<feature type="binding site" evidence="7">
    <location>
        <position position="153"/>
    </location>
    <ligand>
        <name>Zn(2+)</name>
        <dbReference type="ChEBI" id="CHEBI:29105"/>
    </ligand>
</feature>
<dbReference type="EC" id="6.1.1.-" evidence="7"/>
<organism evidence="11 12">
    <name type="scientific">Nocardia arthritidis</name>
    <dbReference type="NCBI Taxonomy" id="228602"/>
    <lineage>
        <taxon>Bacteria</taxon>
        <taxon>Bacillati</taxon>
        <taxon>Actinomycetota</taxon>
        <taxon>Actinomycetes</taxon>
        <taxon>Mycobacteriales</taxon>
        <taxon>Nocardiaceae</taxon>
        <taxon>Nocardia</taxon>
    </lineage>
</organism>
<dbReference type="Proteomes" id="UP000503540">
    <property type="component" value="Chromosome"/>
</dbReference>
<dbReference type="InterPro" id="IPR020058">
    <property type="entry name" value="Glu/Gln-tRNA-synth_Ib_cat-dom"/>
</dbReference>
<evidence type="ECO:0000256" key="7">
    <source>
        <dbReference type="HAMAP-Rule" id="MF_01428"/>
    </source>
</evidence>
<keyword evidence="3 7" id="KW-0547">Nucleotide-binding</keyword>
<dbReference type="PANTHER" id="PTHR43311:SF1">
    <property type="entry name" value="GLUTAMYL-Q TRNA(ASP) SYNTHETASE"/>
    <property type="match status" value="1"/>
</dbReference>
<comment type="similarity">
    <text evidence="7">Belongs to the class-I aminoacyl-tRNA synthetase family. GluQ subfamily.</text>
</comment>
<keyword evidence="6 7" id="KW-0030">Aminoacyl-tRNA synthetase</keyword>
<keyword evidence="4 7" id="KW-0862">Zinc</keyword>
<dbReference type="InterPro" id="IPR000924">
    <property type="entry name" value="Glu/Gln-tRNA-synth"/>
</dbReference>
<feature type="binding site" evidence="7">
    <location>
        <begin position="42"/>
        <end position="46"/>
    </location>
    <ligand>
        <name>L-glutamate</name>
        <dbReference type="ChEBI" id="CHEBI:29985"/>
    </ligand>
</feature>
<evidence type="ECO:0000313" key="11">
    <source>
        <dbReference type="EMBL" id="QIS08181.1"/>
    </source>
</evidence>
<dbReference type="PANTHER" id="PTHR43311">
    <property type="entry name" value="GLUTAMATE--TRNA LIGASE"/>
    <property type="match status" value="1"/>
</dbReference>
<dbReference type="GO" id="GO:0005829">
    <property type="term" value="C:cytosol"/>
    <property type="evidence" value="ECO:0007669"/>
    <property type="project" value="TreeGrafter"/>
</dbReference>
<evidence type="ECO:0000256" key="6">
    <source>
        <dbReference type="ARBA" id="ARBA00023146"/>
    </source>
</evidence>
<feature type="binding site" evidence="7">
    <location>
        <position position="273"/>
    </location>
    <ligand>
        <name>ATP</name>
        <dbReference type="ChEBI" id="CHEBI:30616"/>
    </ligand>
</feature>
<dbReference type="HAMAP" id="MF_01428">
    <property type="entry name" value="Glu_Q_tRNA_synth"/>
    <property type="match status" value="1"/>
</dbReference>
<evidence type="ECO:0000256" key="1">
    <source>
        <dbReference type="ARBA" id="ARBA00022598"/>
    </source>
</evidence>
<protein>
    <recommendedName>
        <fullName evidence="7">Glutamyl-Q tRNA(Asp) synthetase</fullName>
        <shortName evidence="7">Glu-Q-RSs</shortName>
        <ecNumber evidence="7">6.1.1.-</ecNumber>
    </recommendedName>
</protein>
<evidence type="ECO:0000256" key="4">
    <source>
        <dbReference type="ARBA" id="ARBA00022833"/>
    </source>
</evidence>
<comment type="cofactor">
    <cofactor evidence="7">
        <name>Zn(2+)</name>
        <dbReference type="ChEBI" id="CHEBI:29105"/>
    </cofactor>
    <text evidence="7">Binds 1 zinc ion per subunit.</text>
</comment>
<feature type="region of interest" description="Disordered" evidence="9">
    <location>
        <begin position="1"/>
        <end position="40"/>
    </location>
</feature>
<dbReference type="PROSITE" id="PS00178">
    <property type="entry name" value="AA_TRNA_LIGASE_I"/>
    <property type="match status" value="1"/>
</dbReference>
<reference evidence="11 12" key="1">
    <citation type="journal article" date="2019" name="ACS Chem. Biol.">
        <title>Identification and Mobilization of a Cryptic Antibiotic Biosynthesis Gene Locus from a Human-Pathogenic Nocardia Isolate.</title>
        <authorList>
            <person name="Herisse M."/>
            <person name="Ishida K."/>
            <person name="Porter J.L."/>
            <person name="Howden B."/>
            <person name="Hertweck C."/>
            <person name="Stinear T.P."/>
            <person name="Pidot S.J."/>
        </authorList>
    </citation>
    <scope>NUCLEOTIDE SEQUENCE [LARGE SCALE GENOMIC DNA]</scope>
    <source>
        <strain evidence="11 12">AUSMDU00012717</strain>
    </source>
</reference>
<name>A0A6G9Y4R5_9NOCA</name>
<dbReference type="SUPFAM" id="SSF52374">
    <property type="entry name" value="Nucleotidylyl transferase"/>
    <property type="match status" value="1"/>
</dbReference>
<evidence type="ECO:0000256" key="8">
    <source>
        <dbReference type="RuleBase" id="RU363037"/>
    </source>
</evidence>
<proteinExistence type="inferred from homology"/>
<dbReference type="NCBIfam" id="NF004315">
    <property type="entry name" value="PRK05710.1-4"/>
    <property type="match status" value="1"/>
</dbReference>
<dbReference type="GO" id="GO:0006424">
    <property type="term" value="P:glutamyl-tRNA aminoacylation"/>
    <property type="evidence" value="ECO:0007669"/>
    <property type="project" value="InterPro"/>
</dbReference>
<evidence type="ECO:0000256" key="3">
    <source>
        <dbReference type="ARBA" id="ARBA00022741"/>
    </source>
</evidence>
<keyword evidence="2 7" id="KW-0479">Metal-binding</keyword>
<dbReference type="Pfam" id="PF00749">
    <property type="entry name" value="tRNA-synt_1c"/>
    <property type="match status" value="1"/>
</dbReference>
<feature type="binding site" evidence="7">
    <location>
        <position position="157"/>
    </location>
    <ligand>
        <name>Zn(2+)</name>
        <dbReference type="ChEBI" id="CHEBI:29105"/>
    </ligand>
</feature>
<dbReference type="EMBL" id="CP046172">
    <property type="protein sequence ID" value="QIS08181.1"/>
    <property type="molecule type" value="Genomic_DNA"/>
</dbReference>
<dbReference type="AlphaFoldDB" id="A0A6G9Y4R5"/>
<dbReference type="Gene3D" id="3.40.50.620">
    <property type="entry name" value="HUPs"/>
    <property type="match status" value="1"/>
</dbReference>
<dbReference type="GO" id="GO:0005524">
    <property type="term" value="F:ATP binding"/>
    <property type="evidence" value="ECO:0007669"/>
    <property type="project" value="UniProtKB-KW"/>
</dbReference>
<keyword evidence="12" id="KW-1185">Reference proteome</keyword>
<sequence>MGGEAVHSPRTAGADAKVRLPWRPCDRSIPSGMPMTERGAGRYAPSPSGDLHLGNLRTALLAWAFARSTGRRFLLRIDDLDRVRPGAAERQLADLTALGIDWDGPVVRQSDRLEKYAAAIDRLTAAGRTYECFCTRREIQQAATAPHGPMGAYPGTCRALTADARAEFIAAGRTPALRLRADISEFDIIDELHGPYRGPVDDVVLRRTDGVPAYNLAVVVDDADQGIDQVVRGDDLLPSTPRQAYLATLLDLPVPRYAHVPLVLNAKGQRLAKRDGAVTLADQFALGETPEQVVSALTASLGLRAGTSAELLEQFDPARLPAEPWILDENGLLQPSRYP</sequence>
<dbReference type="InterPro" id="IPR001412">
    <property type="entry name" value="aa-tRNA-synth_I_CS"/>
</dbReference>
<feature type="binding site" evidence="7">
    <location>
        <position position="134"/>
    </location>
    <ligand>
        <name>Zn(2+)</name>
        <dbReference type="ChEBI" id="CHEBI:29105"/>
    </ligand>
</feature>
<evidence type="ECO:0000256" key="9">
    <source>
        <dbReference type="SAM" id="MobiDB-lite"/>
    </source>
</evidence>
<evidence type="ECO:0000259" key="10">
    <source>
        <dbReference type="Pfam" id="PF00749"/>
    </source>
</evidence>
<dbReference type="InterPro" id="IPR049940">
    <property type="entry name" value="GluQ/Sye"/>
</dbReference>
<evidence type="ECO:0000313" key="12">
    <source>
        <dbReference type="Proteomes" id="UP000503540"/>
    </source>
</evidence>
<accession>A0A6G9Y4R5</accession>
<gene>
    <name evidence="7" type="primary">gluQ</name>
    <name evidence="11" type="ORF">F5544_01280</name>
</gene>
<dbReference type="GO" id="GO:0008270">
    <property type="term" value="F:zinc ion binding"/>
    <property type="evidence" value="ECO:0007669"/>
    <property type="project" value="UniProtKB-UniRule"/>
</dbReference>
<feature type="binding site" evidence="7">
    <location>
        <position position="78"/>
    </location>
    <ligand>
        <name>L-glutamate</name>
        <dbReference type="ChEBI" id="CHEBI:29985"/>
    </ligand>
</feature>
<feature type="domain" description="Glutamyl/glutaminyl-tRNA synthetase class Ib catalytic" evidence="10">
    <location>
        <begin position="42"/>
        <end position="311"/>
    </location>
</feature>
<dbReference type="PRINTS" id="PR00987">
    <property type="entry name" value="TRNASYNTHGLU"/>
</dbReference>
<dbReference type="InterPro" id="IPR022380">
    <property type="entry name" value="Glu-Q_tRNA(Asp)_Synthase"/>
</dbReference>
<evidence type="ECO:0000256" key="5">
    <source>
        <dbReference type="ARBA" id="ARBA00022840"/>
    </source>
</evidence>
<keyword evidence="8" id="KW-0648">Protein biosynthesis</keyword>
<evidence type="ECO:0000256" key="2">
    <source>
        <dbReference type="ARBA" id="ARBA00022723"/>
    </source>
</evidence>
<comment type="function">
    <text evidence="7">Catalyzes the tRNA-independent activation of glutamate in presence of ATP and the subsequent transfer of glutamate onto a tRNA(Asp). Glutamate is transferred on the 2-amino-5-(4,5-dihydroxy-2-cyclopenten-1-yl) moiety of the queuosine in the wobble position of the QUC anticodon.</text>
</comment>
<feature type="binding site" evidence="7">
    <location>
        <position position="132"/>
    </location>
    <ligand>
        <name>Zn(2+)</name>
        <dbReference type="ChEBI" id="CHEBI:29105"/>
    </ligand>
</feature>